<reference evidence="2 3" key="1">
    <citation type="submission" date="2020-08" db="EMBL/GenBank/DDBJ databases">
        <title>Genomic Encyclopedia of Type Strains, Phase IV (KMG-IV): sequencing the most valuable type-strain genomes for metagenomic binning, comparative biology and taxonomic classification.</title>
        <authorList>
            <person name="Goeker M."/>
        </authorList>
    </citation>
    <scope>NUCLEOTIDE SEQUENCE [LARGE SCALE GENOMIC DNA]</scope>
    <source>
        <strain evidence="2 3">DSM 26287</strain>
    </source>
</reference>
<evidence type="ECO:0000313" key="2">
    <source>
        <dbReference type="EMBL" id="MBB6541815.1"/>
    </source>
</evidence>
<dbReference type="Proteomes" id="UP000537141">
    <property type="component" value="Unassembled WGS sequence"/>
</dbReference>
<dbReference type="InterPro" id="IPR002725">
    <property type="entry name" value="YgjP-like_metallopeptidase"/>
</dbReference>
<dbReference type="AlphaFoldDB" id="A0A7X0TS85"/>
<gene>
    <name evidence="2" type="ORF">HNQ55_000289</name>
</gene>
<dbReference type="Gene3D" id="3.30.2010.10">
    <property type="entry name" value="Metalloproteases ('zincins'), catalytic domain"/>
    <property type="match status" value="1"/>
</dbReference>
<evidence type="ECO:0000313" key="3">
    <source>
        <dbReference type="Proteomes" id="UP000537141"/>
    </source>
</evidence>
<organism evidence="2 3">
    <name type="scientific">Thalassotalea piscium</name>
    <dbReference type="NCBI Taxonomy" id="1230533"/>
    <lineage>
        <taxon>Bacteria</taxon>
        <taxon>Pseudomonadati</taxon>
        <taxon>Pseudomonadota</taxon>
        <taxon>Gammaproteobacteria</taxon>
        <taxon>Alteromonadales</taxon>
        <taxon>Colwelliaceae</taxon>
        <taxon>Thalassotalea</taxon>
    </lineage>
</organism>
<dbReference type="CDD" id="cd07344">
    <property type="entry name" value="M48_yhfN_like"/>
    <property type="match status" value="1"/>
</dbReference>
<dbReference type="Pfam" id="PF01863">
    <property type="entry name" value="YgjP-like"/>
    <property type="match status" value="1"/>
</dbReference>
<keyword evidence="3" id="KW-1185">Reference proteome</keyword>
<dbReference type="InterPro" id="IPR053136">
    <property type="entry name" value="UTP_pyrophosphatase-like"/>
</dbReference>
<dbReference type="PANTHER" id="PTHR30399">
    <property type="entry name" value="UNCHARACTERIZED PROTEIN YGJP"/>
    <property type="match status" value="1"/>
</dbReference>
<dbReference type="PANTHER" id="PTHR30399:SF1">
    <property type="entry name" value="UTP PYROPHOSPHATASE"/>
    <property type="match status" value="1"/>
</dbReference>
<evidence type="ECO:0000259" key="1">
    <source>
        <dbReference type="Pfam" id="PF01863"/>
    </source>
</evidence>
<comment type="caution">
    <text evidence="2">The sequence shown here is derived from an EMBL/GenBank/DDBJ whole genome shotgun (WGS) entry which is preliminary data.</text>
</comment>
<dbReference type="RefSeq" id="WP_184421497.1">
    <property type="nucleotide sequence ID" value="NZ_AP027362.1"/>
</dbReference>
<accession>A0A7X0TS85</accession>
<protein>
    <recommendedName>
        <fullName evidence="1">YgjP-like metallopeptidase domain-containing protein</fullName>
    </recommendedName>
</protein>
<feature type="domain" description="YgjP-like metallopeptidase" evidence="1">
    <location>
        <begin position="12"/>
        <end position="232"/>
    </location>
</feature>
<dbReference type="EMBL" id="JACHHU010000001">
    <property type="protein sequence ID" value="MBB6541815.1"/>
    <property type="molecule type" value="Genomic_DNA"/>
</dbReference>
<name>A0A7X0TS85_9GAMM</name>
<sequence>MEYQLVKSRRTSISLQVIAGRVVVRAPLKIKEQYIEKLLENKSAWIEEKINQQILAQKHQNQLRVNGQMWFDGNLYPLNVTNAIKHDVYFDGDCFQVSLKVNKIYPPESMSTAALITDAPMRQRLKKLLERWLKCQAQQYLIPRTENLAKQTLLIPKNITIRQYKARWGSCNSLGNVQFNYLLMMAPKWVVDYVIVHELCHLKHLNHSPKFWSLVAQYSPNYLLAKQWLKKHQHKLQWTL</sequence>
<proteinExistence type="predicted"/>